<dbReference type="InterPro" id="IPR029058">
    <property type="entry name" value="AB_hydrolase_fold"/>
</dbReference>
<dbReference type="AlphaFoldDB" id="A0AAV5UH83"/>
<dbReference type="Pfam" id="PF00135">
    <property type="entry name" value="COesterase"/>
    <property type="match status" value="1"/>
</dbReference>
<dbReference type="InterPro" id="IPR002018">
    <property type="entry name" value="CarbesteraseB"/>
</dbReference>
<evidence type="ECO:0000313" key="2">
    <source>
        <dbReference type="EMBL" id="GMT05652.1"/>
    </source>
</evidence>
<reference evidence="2" key="1">
    <citation type="submission" date="2023-10" db="EMBL/GenBank/DDBJ databases">
        <title>Genome assembly of Pristionchus species.</title>
        <authorList>
            <person name="Yoshida K."/>
            <person name="Sommer R.J."/>
        </authorList>
    </citation>
    <scope>NUCLEOTIDE SEQUENCE</scope>
    <source>
        <strain evidence="2">RS0144</strain>
    </source>
</reference>
<dbReference type="PANTHER" id="PTHR11559">
    <property type="entry name" value="CARBOXYLESTERASE"/>
    <property type="match status" value="1"/>
</dbReference>
<evidence type="ECO:0000259" key="1">
    <source>
        <dbReference type="Pfam" id="PF00135"/>
    </source>
</evidence>
<dbReference type="SUPFAM" id="SSF53474">
    <property type="entry name" value="alpha/beta-Hydrolases"/>
    <property type="match status" value="1"/>
</dbReference>
<dbReference type="Proteomes" id="UP001432027">
    <property type="component" value="Unassembled WGS sequence"/>
</dbReference>
<feature type="domain" description="Carboxylesterase type B" evidence="1">
    <location>
        <begin position="22"/>
        <end position="356"/>
    </location>
</feature>
<dbReference type="EMBL" id="BTSX01000006">
    <property type="protein sequence ID" value="GMT05652.1"/>
    <property type="molecule type" value="Genomic_DNA"/>
</dbReference>
<dbReference type="Gene3D" id="3.40.50.1820">
    <property type="entry name" value="alpha/beta hydrolase"/>
    <property type="match status" value="1"/>
</dbReference>
<gene>
    <name evidence="2" type="ORF">PENTCL1PPCAC_27826</name>
</gene>
<comment type="caution">
    <text evidence="2">The sequence shown here is derived from an EMBL/GenBank/DDBJ whole genome shotgun (WGS) entry which is preliminary data.</text>
</comment>
<name>A0AAV5UH83_9BILA</name>
<evidence type="ECO:0000313" key="3">
    <source>
        <dbReference type="Proteomes" id="UP001432027"/>
    </source>
</evidence>
<dbReference type="InterPro" id="IPR019819">
    <property type="entry name" value="Carboxylesterase_B_CS"/>
</dbReference>
<accession>A0AAV5UH83</accession>
<keyword evidence="3" id="KW-1185">Reference proteome</keyword>
<organism evidence="2 3">
    <name type="scientific">Pristionchus entomophagus</name>
    <dbReference type="NCBI Taxonomy" id="358040"/>
    <lineage>
        <taxon>Eukaryota</taxon>
        <taxon>Metazoa</taxon>
        <taxon>Ecdysozoa</taxon>
        <taxon>Nematoda</taxon>
        <taxon>Chromadorea</taxon>
        <taxon>Rhabditida</taxon>
        <taxon>Rhabditina</taxon>
        <taxon>Diplogasteromorpha</taxon>
        <taxon>Diplogasteroidea</taxon>
        <taxon>Neodiplogasteridae</taxon>
        <taxon>Pristionchus</taxon>
    </lineage>
</organism>
<proteinExistence type="predicted"/>
<protein>
    <recommendedName>
        <fullName evidence="1">Carboxylesterase type B domain-containing protein</fullName>
    </recommendedName>
</protein>
<dbReference type="InterPro" id="IPR050309">
    <property type="entry name" value="Type-B_Carboxylest/Lipase"/>
</dbReference>
<sequence length="381" mass="42221">MLLLLQLLQLSLAQQQPQSFTTSVSTSRGVVRGFRVDFGWNRSQLYFGAADVFLGEPFAQPPVGELRFQLPRPICRYSAPVGELTYKPCCIQQRPPFGAVETSEDCLYLNVFTPNTTVPRRFPVMVWVHGGAFASGGADQFHYKVRVRNLVSNGVVVVTLQYRLGMLGFFTTYTPEFPADRGLFDQILAFRWVKDDIAAFGGDPDRITAFGESAGAVSISALSLSPLARGLFHRLAITSGSVLLSFTTPSDVRGSIERDRAAQVPCATSPAILWYSLRAQLQRCLLTMTTDQLISREEPPLLRSSPKPTNINWSPVRDGVMFLQDPEVLPRSRSPIDALVGDMRDEYAFFLSEFTSGNISHLGPNSLREALLNRGKGYLTE</sequence>
<feature type="non-terminal residue" evidence="2">
    <location>
        <position position="381"/>
    </location>
</feature>
<dbReference type="PROSITE" id="PS00941">
    <property type="entry name" value="CARBOXYLESTERASE_B_2"/>
    <property type="match status" value="1"/>
</dbReference>